<protein>
    <submittedName>
        <fullName evidence="2">Uncharacterized protein</fullName>
    </submittedName>
</protein>
<organism evidence="2 3">
    <name type="scientific">Athelia psychrophila</name>
    <dbReference type="NCBI Taxonomy" id="1759441"/>
    <lineage>
        <taxon>Eukaryota</taxon>
        <taxon>Fungi</taxon>
        <taxon>Dikarya</taxon>
        <taxon>Basidiomycota</taxon>
        <taxon>Agaricomycotina</taxon>
        <taxon>Agaricomycetes</taxon>
        <taxon>Agaricomycetidae</taxon>
        <taxon>Atheliales</taxon>
        <taxon>Atheliaceae</taxon>
        <taxon>Athelia</taxon>
    </lineage>
</organism>
<evidence type="ECO:0000313" key="3">
    <source>
        <dbReference type="Proteomes" id="UP000076532"/>
    </source>
</evidence>
<reference evidence="2 3" key="1">
    <citation type="journal article" date="2016" name="Mol. Biol. Evol.">
        <title>Comparative Genomics of Early-Diverging Mushroom-Forming Fungi Provides Insights into the Origins of Lignocellulose Decay Capabilities.</title>
        <authorList>
            <person name="Nagy L.G."/>
            <person name="Riley R."/>
            <person name="Tritt A."/>
            <person name="Adam C."/>
            <person name="Daum C."/>
            <person name="Floudas D."/>
            <person name="Sun H."/>
            <person name="Yadav J.S."/>
            <person name="Pangilinan J."/>
            <person name="Larsson K.H."/>
            <person name="Matsuura K."/>
            <person name="Barry K."/>
            <person name="Labutti K."/>
            <person name="Kuo R."/>
            <person name="Ohm R.A."/>
            <person name="Bhattacharya S.S."/>
            <person name="Shirouzu T."/>
            <person name="Yoshinaga Y."/>
            <person name="Martin F.M."/>
            <person name="Grigoriev I.V."/>
            <person name="Hibbett D.S."/>
        </authorList>
    </citation>
    <scope>NUCLEOTIDE SEQUENCE [LARGE SCALE GENOMIC DNA]</scope>
    <source>
        <strain evidence="2 3">CBS 109695</strain>
    </source>
</reference>
<accession>A0A166NX71</accession>
<evidence type="ECO:0000256" key="1">
    <source>
        <dbReference type="SAM" id="MobiDB-lite"/>
    </source>
</evidence>
<feature type="region of interest" description="Disordered" evidence="1">
    <location>
        <begin position="1"/>
        <end position="104"/>
    </location>
</feature>
<dbReference type="EMBL" id="KV417520">
    <property type="protein sequence ID" value="KZP25460.1"/>
    <property type="molecule type" value="Genomic_DNA"/>
</dbReference>
<dbReference type="Proteomes" id="UP000076532">
    <property type="component" value="Unassembled WGS sequence"/>
</dbReference>
<sequence length="209" mass="22510">MHTHRSPRPPRPRPIYPCPRPRACSPHPHTCARSLCRRQPNPTPTPTHPCVACPHTRGSSGLSPHVHAPASTSNPPPHACTTHSSFRPCPRAHTSSPPDPHPRTHIHAAAHTLRLRPLPAFSPVPTPTHTPHMCANSAPMHQQLCTSALSTPVPAPCTHCTFLPVPTPIHPLPQAAHTRQSCGPPTSVHQCTHCACSSSLLVPIHPYPC</sequence>
<proteinExistence type="predicted"/>
<keyword evidence="3" id="KW-1185">Reference proteome</keyword>
<feature type="compositionally biased region" description="Basic residues" evidence="1">
    <location>
        <begin position="1"/>
        <end position="11"/>
    </location>
</feature>
<name>A0A166NX71_9AGAM</name>
<evidence type="ECO:0000313" key="2">
    <source>
        <dbReference type="EMBL" id="KZP25460.1"/>
    </source>
</evidence>
<dbReference type="AlphaFoldDB" id="A0A166NX71"/>
<gene>
    <name evidence="2" type="ORF">FIBSPDRAFT_733695</name>
</gene>